<gene>
    <name evidence="2" type="ORF">HFN_0829</name>
</gene>
<dbReference type="eggNOG" id="COG0463">
    <property type="taxonomic scope" value="Bacteria"/>
</dbReference>
<dbReference type="AlphaFoldDB" id="T1CS25"/>
<dbReference type="InterPro" id="IPR001173">
    <property type="entry name" value="Glyco_trans_2-like"/>
</dbReference>
<reference evidence="2 3" key="1">
    <citation type="journal article" date="2013" name="Genome Announc.">
        <title>Draft Genome Sequence of Helicobacter fennelliae Strain MRY12-0050, Isolated from a Bacteremia Patient.</title>
        <authorList>
            <person name="Rimbara E."/>
            <person name="Matsui M."/>
            <person name="Mori S."/>
            <person name="Suzuki S."/>
            <person name="Suzuki M."/>
            <person name="Kim H."/>
            <person name="Sekizuka T."/>
            <person name="Kuroda M."/>
            <person name="Shibayama K."/>
        </authorList>
    </citation>
    <scope>NUCLEOTIDE SEQUENCE [LARGE SCALE GENOMIC DNA]</scope>
    <source>
        <strain evidence="2 3">MRY12-0050</strain>
    </source>
</reference>
<dbReference type="Proteomes" id="UP000018143">
    <property type="component" value="Unassembled WGS sequence"/>
</dbReference>
<keyword evidence="2" id="KW-0808">Transferase</keyword>
<feature type="domain" description="Glycosyltransferase 2-like" evidence="1">
    <location>
        <begin position="4"/>
        <end position="141"/>
    </location>
</feature>
<protein>
    <submittedName>
        <fullName evidence="2">Glycosyltransferases</fullName>
    </submittedName>
</protein>
<accession>T1CS25</accession>
<sequence length="316" mass="36723">MFLSILVPTYNRKDELSRNLDSILAQGYSWQNSSNQKRYGKFNELVEIIVQNNASTDGTKEMLDEMSHKILSGGGANLKVFHNPSNFGLCQNMIEVLKNATGKYVLYLTDDDYLLPQSLSKIIDFLQNNTYDFVRLNLITFLEQSIQAYCNILFASYINTTNATQSQKVSIFCSTHILTGNIFRREKIDMEAMCAVKEWWFPHMSISGRMMDNFAYIPYVYIVHTWENKVYWGDENAHHKRDEYSNVTAGLYKTILGLECVLGMDFIKEAICWYNPHKKLYAFAYDILSTKQKVALWRANTKQALKTWLKKIVFFL</sequence>
<dbReference type="EMBL" id="BASD01000025">
    <property type="protein sequence ID" value="GAD19589.1"/>
    <property type="molecule type" value="Genomic_DNA"/>
</dbReference>
<dbReference type="GO" id="GO:0016758">
    <property type="term" value="F:hexosyltransferase activity"/>
    <property type="evidence" value="ECO:0007669"/>
    <property type="project" value="UniProtKB-ARBA"/>
</dbReference>
<name>T1CS25_9HELI</name>
<proteinExistence type="predicted"/>
<keyword evidence="3" id="KW-1185">Reference proteome</keyword>
<dbReference type="SUPFAM" id="SSF53448">
    <property type="entry name" value="Nucleotide-diphospho-sugar transferases"/>
    <property type="match status" value="1"/>
</dbReference>
<evidence type="ECO:0000313" key="2">
    <source>
        <dbReference type="EMBL" id="GAD19589.1"/>
    </source>
</evidence>
<evidence type="ECO:0000313" key="3">
    <source>
        <dbReference type="Proteomes" id="UP000018143"/>
    </source>
</evidence>
<organism evidence="2 3">
    <name type="scientific">Helicobacter fennelliae MRY12-0050</name>
    <dbReference type="NCBI Taxonomy" id="1325130"/>
    <lineage>
        <taxon>Bacteria</taxon>
        <taxon>Pseudomonadati</taxon>
        <taxon>Campylobacterota</taxon>
        <taxon>Epsilonproteobacteria</taxon>
        <taxon>Campylobacterales</taxon>
        <taxon>Helicobacteraceae</taxon>
        <taxon>Helicobacter</taxon>
    </lineage>
</organism>
<dbReference type="RefSeq" id="WP_023949015.1">
    <property type="nucleotide sequence ID" value="NZ_BASD01000025.1"/>
</dbReference>
<dbReference type="InterPro" id="IPR029044">
    <property type="entry name" value="Nucleotide-diphossugar_trans"/>
</dbReference>
<dbReference type="OrthoDB" id="5418498at2"/>
<dbReference type="CDD" id="cd00761">
    <property type="entry name" value="Glyco_tranf_GTA_type"/>
    <property type="match status" value="1"/>
</dbReference>
<dbReference type="PANTHER" id="PTHR22916:SF3">
    <property type="entry name" value="UDP-GLCNAC:BETAGAL BETA-1,3-N-ACETYLGLUCOSAMINYLTRANSFERASE-LIKE PROTEIN 1"/>
    <property type="match status" value="1"/>
</dbReference>
<comment type="caution">
    <text evidence="2">The sequence shown here is derived from an EMBL/GenBank/DDBJ whole genome shotgun (WGS) entry which is preliminary data.</text>
</comment>
<dbReference type="Gene3D" id="3.90.550.10">
    <property type="entry name" value="Spore Coat Polysaccharide Biosynthesis Protein SpsA, Chain A"/>
    <property type="match status" value="1"/>
</dbReference>
<dbReference type="PANTHER" id="PTHR22916">
    <property type="entry name" value="GLYCOSYLTRANSFERASE"/>
    <property type="match status" value="1"/>
</dbReference>
<dbReference type="Pfam" id="PF00535">
    <property type="entry name" value="Glycos_transf_2"/>
    <property type="match status" value="1"/>
</dbReference>
<dbReference type="STRING" id="1325130.HFN_0829"/>
<evidence type="ECO:0000259" key="1">
    <source>
        <dbReference type="Pfam" id="PF00535"/>
    </source>
</evidence>